<name>A0ABX1QEV5_9RHOO</name>
<dbReference type="InterPro" id="IPR046373">
    <property type="entry name" value="Acyl-CoA_Oxase/DH_mid-dom_sf"/>
</dbReference>
<dbReference type="InterPro" id="IPR013786">
    <property type="entry name" value="AcylCoA_DH/ox_N"/>
</dbReference>
<comment type="cofactor">
    <cofactor evidence="1">
        <name>FAD</name>
        <dbReference type="ChEBI" id="CHEBI:57692"/>
    </cofactor>
</comment>
<dbReference type="InterPro" id="IPR036250">
    <property type="entry name" value="AcylCo_DH-like_C"/>
</dbReference>
<evidence type="ECO:0000256" key="4">
    <source>
        <dbReference type="ARBA" id="ARBA00022827"/>
    </source>
</evidence>
<evidence type="ECO:0000313" key="9">
    <source>
        <dbReference type="Proteomes" id="UP000648984"/>
    </source>
</evidence>
<evidence type="ECO:0000259" key="7">
    <source>
        <dbReference type="Pfam" id="PF02771"/>
    </source>
</evidence>
<dbReference type="RefSeq" id="WP_169261614.1">
    <property type="nucleotide sequence ID" value="NZ_WTVQ01000033.1"/>
</dbReference>
<proteinExistence type="inferred from homology"/>
<dbReference type="PANTHER" id="PTHR43884:SF20">
    <property type="entry name" value="ACYL-COA DEHYDROGENASE FADE28"/>
    <property type="match status" value="1"/>
</dbReference>
<dbReference type="Gene3D" id="1.10.540.10">
    <property type="entry name" value="Acyl-CoA dehydrogenase/oxidase, N-terminal domain"/>
    <property type="match status" value="1"/>
</dbReference>
<evidence type="ECO:0000256" key="2">
    <source>
        <dbReference type="ARBA" id="ARBA00009347"/>
    </source>
</evidence>
<dbReference type="EMBL" id="WTVQ01000033">
    <property type="protein sequence ID" value="NMG76468.1"/>
    <property type="molecule type" value="Genomic_DNA"/>
</dbReference>
<organism evidence="8 9">
    <name type="scientific">Aromatoleum diolicum</name>
    <dbReference type="NCBI Taxonomy" id="75796"/>
    <lineage>
        <taxon>Bacteria</taxon>
        <taxon>Pseudomonadati</taxon>
        <taxon>Pseudomonadota</taxon>
        <taxon>Betaproteobacteria</taxon>
        <taxon>Rhodocyclales</taxon>
        <taxon>Rhodocyclaceae</taxon>
        <taxon>Aromatoleum</taxon>
    </lineage>
</organism>
<reference evidence="8 9" key="1">
    <citation type="submission" date="2019-12" db="EMBL/GenBank/DDBJ databases">
        <title>Comparative genomics gives insights into the taxonomy of the Azoarcus-Aromatoleum group and reveals separate origins of nif in the plant-associated Azoarcus and non-plant-associated Aromatoleum sub-groups.</title>
        <authorList>
            <person name="Lafos M."/>
            <person name="Maluk M."/>
            <person name="Batista M."/>
            <person name="Junghare M."/>
            <person name="Carmona M."/>
            <person name="Faoro H."/>
            <person name="Cruz L.M."/>
            <person name="Battistoni F."/>
            <person name="De Souza E."/>
            <person name="Pedrosa F."/>
            <person name="Chen W.-M."/>
            <person name="Poole P.S."/>
            <person name="Dixon R.A."/>
            <person name="James E.K."/>
        </authorList>
    </citation>
    <scope>NUCLEOTIDE SEQUENCE [LARGE SCALE GENOMIC DNA]</scope>
    <source>
        <strain evidence="8 9">22Lin</strain>
    </source>
</reference>
<keyword evidence="9" id="KW-1185">Reference proteome</keyword>
<dbReference type="InterPro" id="IPR009075">
    <property type="entry name" value="AcylCo_DH/oxidase_C"/>
</dbReference>
<dbReference type="Gene3D" id="2.40.110.10">
    <property type="entry name" value="Butyryl-CoA Dehydrogenase, subunit A, domain 2"/>
    <property type="match status" value="1"/>
</dbReference>
<dbReference type="Pfam" id="PF02771">
    <property type="entry name" value="Acyl-CoA_dh_N"/>
    <property type="match status" value="1"/>
</dbReference>
<evidence type="ECO:0000313" key="8">
    <source>
        <dbReference type="EMBL" id="NMG76468.1"/>
    </source>
</evidence>
<dbReference type="InterPro" id="IPR037069">
    <property type="entry name" value="AcylCoA_DH/ox_N_sf"/>
</dbReference>
<accession>A0ABX1QEV5</accession>
<dbReference type="InterPro" id="IPR009100">
    <property type="entry name" value="AcylCoA_DH/oxidase_NM_dom_sf"/>
</dbReference>
<dbReference type="CDD" id="cd00567">
    <property type="entry name" value="ACAD"/>
    <property type="match status" value="1"/>
</dbReference>
<comment type="similarity">
    <text evidence="2">Belongs to the acyl-CoA dehydrogenase family.</text>
</comment>
<protein>
    <submittedName>
        <fullName evidence="8">Acyl-CoA dehydrogenase</fullName>
    </submittedName>
</protein>
<dbReference type="SUPFAM" id="SSF56645">
    <property type="entry name" value="Acyl-CoA dehydrogenase NM domain-like"/>
    <property type="match status" value="1"/>
</dbReference>
<dbReference type="Proteomes" id="UP000648984">
    <property type="component" value="Unassembled WGS sequence"/>
</dbReference>
<dbReference type="SUPFAM" id="SSF47203">
    <property type="entry name" value="Acyl-CoA dehydrogenase C-terminal domain-like"/>
    <property type="match status" value="1"/>
</dbReference>
<keyword evidence="4" id="KW-0274">FAD</keyword>
<gene>
    <name evidence="8" type="ORF">GPA25_17045</name>
</gene>
<dbReference type="Pfam" id="PF00441">
    <property type="entry name" value="Acyl-CoA_dh_1"/>
    <property type="match status" value="1"/>
</dbReference>
<keyword evidence="5" id="KW-0560">Oxidoreductase</keyword>
<feature type="domain" description="Acyl-CoA dehydrogenase/oxidase C-terminal" evidence="6">
    <location>
        <begin position="225"/>
        <end position="367"/>
    </location>
</feature>
<evidence type="ECO:0000259" key="6">
    <source>
        <dbReference type="Pfam" id="PF00441"/>
    </source>
</evidence>
<feature type="domain" description="Acyl-CoA dehydrogenase/oxidase N-terminal" evidence="7">
    <location>
        <begin position="8"/>
        <end position="113"/>
    </location>
</feature>
<dbReference type="PANTHER" id="PTHR43884">
    <property type="entry name" value="ACYL-COA DEHYDROGENASE"/>
    <property type="match status" value="1"/>
</dbReference>
<evidence type="ECO:0000256" key="3">
    <source>
        <dbReference type="ARBA" id="ARBA00022630"/>
    </source>
</evidence>
<sequence>MQNVLLLSDEQSALQETAAAFLAEFANARKPRDEDAALWQRIAELGWPAVQVPEALGGLGMGPVELALLMEEMGGRLTRSPFFASVVLAQTALIETADAAAQERHLPALAAGEASATLILAPGCEWSRDALSVGCRRDEDGWVLSGEAFQVIDDGSCDVAFVAARHADGVALFHVPADAPGVERVALDVWDLTRPQMTWRFRDLRLPPDARVDDPQRLDAGLARTVAHAALQLAAEQVGGAAACLEMTVAYTRERMQFGKPVASFQAVKHRCAEMMLRLETARSAVRGVAAIAAGLVDADELAREVAVARVLANDAYRYCAQEAVQLHGGVGFTWEYDPQLHFKRAQWGSQWFGTAARWRERVATHLLDFA</sequence>
<comment type="caution">
    <text evidence="8">The sequence shown here is derived from an EMBL/GenBank/DDBJ whole genome shotgun (WGS) entry which is preliminary data.</text>
</comment>
<dbReference type="Gene3D" id="1.20.140.10">
    <property type="entry name" value="Butyryl-CoA Dehydrogenase, subunit A, domain 3"/>
    <property type="match status" value="1"/>
</dbReference>
<keyword evidence="3" id="KW-0285">Flavoprotein</keyword>
<evidence type="ECO:0000256" key="1">
    <source>
        <dbReference type="ARBA" id="ARBA00001974"/>
    </source>
</evidence>
<evidence type="ECO:0000256" key="5">
    <source>
        <dbReference type="ARBA" id="ARBA00023002"/>
    </source>
</evidence>